<dbReference type="SUPFAM" id="SSF52540">
    <property type="entry name" value="P-loop containing nucleoside triphosphate hydrolases"/>
    <property type="match status" value="1"/>
</dbReference>
<dbReference type="KEGG" id="amaq:GO499_00060"/>
<sequence>MGLIVSFAQQKGGAGKTTLLIHLAEAWRQQGRKVGVIDLDPQRTLSSWWGLAEREGMACAESAGWRAGSDIKQMARDCDITLVDCPGNASNLLESALRESDLVLVPCQPTGPDVWATGALLKMAKSEKTPARVVLNRVPPRGGTVAESLATLKAEGAELLKGRVGNRIAFSSHLMGGGTALTGRKTRASEEIDSLRKELDRLLKKLTA</sequence>
<dbReference type="Proteomes" id="UP000464495">
    <property type="component" value="Chromosome"/>
</dbReference>
<dbReference type="PANTHER" id="PTHR13696:SF99">
    <property type="entry name" value="COBYRINIC ACID AC-DIAMIDE SYNTHASE"/>
    <property type="match status" value="1"/>
</dbReference>
<proteinExistence type="predicted"/>
<dbReference type="Pfam" id="PF01656">
    <property type="entry name" value="CbiA"/>
    <property type="match status" value="1"/>
</dbReference>
<dbReference type="CDD" id="cd02042">
    <property type="entry name" value="ParAB_family"/>
    <property type="match status" value="1"/>
</dbReference>
<evidence type="ECO:0000313" key="2">
    <source>
        <dbReference type="EMBL" id="QHQ33680.1"/>
    </source>
</evidence>
<feature type="domain" description="CobQ/CobB/MinD/ParA nucleotide binding" evidence="1">
    <location>
        <begin position="6"/>
        <end position="170"/>
    </location>
</feature>
<dbReference type="InterPro" id="IPR027417">
    <property type="entry name" value="P-loop_NTPase"/>
</dbReference>
<dbReference type="PANTHER" id="PTHR13696">
    <property type="entry name" value="P-LOOP CONTAINING NUCLEOSIDE TRIPHOSPHATE HYDROLASE"/>
    <property type="match status" value="1"/>
</dbReference>
<dbReference type="AlphaFoldDB" id="A0A6P1SVJ6"/>
<reference evidence="2 3" key="1">
    <citation type="submission" date="2019-12" db="EMBL/GenBank/DDBJ databases">
        <title>Complete genome sequence of Algicella marina strain 9Alg 56(T) isolated from the red alga Tichocarpus crinitus.</title>
        <authorList>
            <person name="Kim S.-G."/>
            <person name="Nedashkovskaya O.I."/>
        </authorList>
    </citation>
    <scope>NUCLEOTIDE SEQUENCE [LARGE SCALE GENOMIC DNA]</scope>
    <source>
        <strain evidence="2 3">9Alg 56</strain>
    </source>
</reference>
<protein>
    <submittedName>
        <fullName evidence="2">AAA family ATPase</fullName>
    </submittedName>
</protein>
<name>A0A6P1SVJ6_9RHOB</name>
<evidence type="ECO:0000259" key="1">
    <source>
        <dbReference type="Pfam" id="PF01656"/>
    </source>
</evidence>
<dbReference type="RefSeq" id="WP_161860258.1">
    <property type="nucleotide sequence ID" value="NZ_CP046620.1"/>
</dbReference>
<dbReference type="PIRSF" id="PIRSF009320">
    <property type="entry name" value="Nuc_binding_HP_1000"/>
    <property type="match status" value="1"/>
</dbReference>
<dbReference type="Gene3D" id="3.40.50.300">
    <property type="entry name" value="P-loop containing nucleotide triphosphate hydrolases"/>
    <property type="match status" value="1"/>
</dbReference>
<accession>A0A6P1SVJ6</accession>
<dbReference type="InterPro" id="IPR002586">
    <property type="entry name" value="CobQ/CobB/MinD/ParA_Nub-bd_dom"/>
</dbReference>
<organism evidence="2 3">
    <name type="scientific">Algicella marina</name>
    <dbReference type="NCBI Taxonomy" id="2683284"/>
    <lineage>
        <taxon>Bacteria</taxon>
        <taxon>Pseudomonadati</taxon>
        <taxon>Pseudomonadota</taxon>
        <taxon>Alphaproteobacteria</taxon>
        <taxon>Rhodobacterales</taxon>
        <taxon>Paracoccaceae</taxon>
        <taxon>Algicella</taxon>
    </lineage>
</organism>
<dbReference type="InterPro" id="IPR050678">
    <property type="entry name" value="DNA_Partitioning_ATPase"/>
</dbReference>
<gene>
    <name evidence="2" type="ORF">GO499_00060</name>
</gene>
<dbReference type="EMBL" id="CP046620">
    <property type="protein sequence ID" value="QHQ33680.1"/>
    <property type="molecule type" value="Genomic_DNA"/>
</dbReference>
<keyword evidence="3" id="KW-1185">Reference proteome</keyword>
<evidence type="ECO:0000313" key="3">
    <source>
        <dbReference type="Proteomes" id="UP000464495"/>
    </source>
</evidence>